<proteinExistence type="predicted"/>
<feature type="transmembrane region" description="Helical" evidence="10">
    <location>
        <begin position="99"/>
        <end position="118"/>
    </location>
</feature>
<evidence type="ECO:0000313" key="12">
    <source>
        <dbReference type="Proteomes" id="UP000007939"/>
    </source>
</evidence>
<reference evidence="12" key="1">
    <citation type="submission" date="2011-04" db="EMBL/GenBank/DDBJ databases">
        <title>The complete genome of Spirochaeta coccoides DSM 17374.</title>
        <authorList>
            <person name="Lucas S."/>
            <person name="Copeland A."/>
            <person name="Lapidus A."/>
            <person name="Bruce D."/>
            <person name="Goodwin L."/>
            <person name="Pitluck S."/>
            <person name="Peters L."/>
            <person name="Kyrpides N."/>
            <person name="Mavromatis K."/>
            <person name="Pagani I."/>
            <person name="Ivanova N."/>
            <person name="Ovchinnikova G."/>
            <person name="Lu M."/>
            <person name="Detter J.C."/>
            <person name="Tapia R."/>
            <person name="Han C."/>
            <person name="Land M."/>
            <person name="Hauser L."/>
            <person name="Markowitz V."/>
            <person name="Cheng J.-F."/>
            <person name="Hugenholtz P."/>
            <person name="Woyke T."/>
            <person name="Wu D."/>
            <person name="Spring S."/>
            <person name="Schroeder M."/>
            <person name="Brambilla E."/>
            <person name="Klenk H.-P."/>
            <person name="Eisen J.A."/>
        </authorList>
    </citation>
    <scope>NUCLEOTIDE SEQUENCE [LARGE SCALE GENOMIC DNA]</scope>
    <source>
        <strain evidence="12">ATCC BAA-1237 / DSM 17374 / SPN1</strain>
    </source>
</reference>
<dbReference type="EMBL" id="CP002659">
    <property type="protein sequence ID" value="AEC02219.1"/>
    <property type="molecule type" value="Genomic_DNA"/>
</dbReference>
<dbReference type="OrthoDB" id="62420at2"/>
<evidence type="ECO:0000256" key="5">
    <source>
        <dbReference type="ARBA" id="ARBA00022692"/>
    </source>
</evidence>
<dbReference type="eggNOG" id="COG0534">
    <property type="taxonomic scope" value="Bacteria"/>
</dbReference>
<evidence type="ECO:0000313" key="11">
    <source>
        <dbReference type="EMBL" id="AEC02219.1"/>
    </source>
</evidence>
<feature type="transmembrane region" description="Helical" evidence="10">
    <location>
        <begin position="174"/>
        <end position="191"/>
    </location>
</feature>
<dbReference type="CDD" id="cd13137">
    <property type="entry name" value="MATE_NorM_like"/>
    <property type="match status" value="1"/>
</dbReference>
<feature type="transmembrane region" description="Helical" evidence="10">
    <location>
        <begin position="397"/>
        <end position="418"/>
    </location>
</feature>
<feature type="transmembrane region" description="Helical" evidence="10">
    <location>
        <begin position="197"/>
        <end position="219"/>
    </location>
</feature>
<keyword evidence="5 10" id="KW-0812">Transmembrane</keyword>
<dbReference type="NCBIfam" id="TIGR00797">
    <property type="entry name" value="matE"/>
    <property type="match status" value="1"/>
</dbReference>
<keyword evidence="3" id="KW-0050">Antiport</keyword>
<evidence type="ECO:0000256" key="9">
    <source>
        <dbReference type="ARBA" id="ARBA00031636"/>
    </source>
</evidence>
<keyword evidence="8 10" id="KW-0472">Membrane</keyword>
<accession>F4GJF4</accession>
<dbReference type="GO" id="GO:0042910">
    <property type="term" value="F:xenobiotic transmembrane transporter activity"/>
    <property type="evidence" value="ECO:0007669"/>
    <property type="project" value="InterPro"/>
</dbReference>
<keyword evidence="4" id="KW-1003">Cell membrane</keyword>
<dbReference type="InterPro" id="IPR050222">
    <property type="entry name" value="MATE_MdtK"/>
</dbReference>
<dbReference type="PIRSF" id="PIRSF006603">
    <property type="entry name" value="DinF"/>
    <property type="match status" value="1"/>
</dbReference>
<keyword evidence="6 10" id="KW-1133">Transmembrane helix</keyword>
<feature type="transmembrane region" description="Helical" evidence="10">
    <location>
        <begin position="65"/>
        <end position="87"/>
    </location>
</feature>
<dbReference type="HOGENOM" id="CLU_012893_5_3_12"/>
<protein>
    <recommendedName>
        <fullName evidence="9">Multidrug-efflux transporter</fullName>
    </recommendedName>
</protein>
<dbReference type="RefSeq" id="WP_013739614.1">
    <property type="nucleotide sequence ID" value="NC_015436.1"/>
</dbReference>
<dbReference type="STRING" id="760011.Spico_0996"/>
<dbReference type="AlphaFoldDB" id="F4GJF4"/>
<evidence type="ECO:0000256" key="1">
    <source>
        <dbReference type="ARBA" id="ARBA00004651"/>
    </source>
</evidence>
<feature type="transmembrane region" description="Helical" evidence="10">
    <location>
        <begin position="20"/>
        <end position="45"/>
    </location>
</feature>
<dbReference type="InterPro" id="IPR002528">
    <property type="entry name" value="MATE_fam"/>
</dbReference>
<dbReference type="Proteomes" id="UP000007939">
    <property type="component" value="Chromosome"/>
</dbReference>
<feature type="transmembrane region" description="Helical" evidence="10">
    <location>
        <begin position="363"/>
        <end position="385"/>
    </location>
</feature>
<evidence type="ECO:0000256" key="2">
    <source>
        <dbReference type="ARBA" id="ARBA00022448"/>
    </source>
</evidence>
<keyword evidence="12" id="KW-1185">Reference proteome</keyword>
<dbReference type="GO" id="GO:0015297">
    <property type="term" value="F:antiporter activity"/>
    <property type="evidence" value="ECO:0007669"/>
    <property type="project" value="UniProtKB-KW"/>
</dbReference>
<keyword evidence="2" id="KW-0813">Transport</keyword>
<dbReference type="KEGG" id="scc:Spico_0996"/>
<name>F4GJF4_PARC1</name>
<dbReference type="GO" id="GO:0005886">
    <property type="term" value="C:plasma membrane"/>
    <property type="evidence" value="ECO:0007669"/>
    <property type="project" value="UniProtKB-SubCell"/>
</dbReference>
<dbReference type="InterPro" id="IPR048279">
    <property type="entry name" value="MdtK-like"/>
</dbReference>
<feature type="transmembrane region" description="Helical" evidence="10">
    <location>
        <begin position="324"/>
        <end position="343"/>
    </location>
</feature>
<dbReference type="PANTHER" id="PTHR43298">
    <property type="entry name" value="MULTIDRUG RESISTANCE PROTEIN NORM-RELATED"/>
    <property type="match status" value="1"/>
</dbReference>
<organism evidence="11 12">
    <name type="scientific">Parasphaerochaeta coccoides (strain ATCC BAA-1237 / DSM 17374 / SPN1)</name>
    <name type="common">Sphaerochaeta coccoides</name>
    <dbReference type="NCBI Taxonomy" id="760011"/>
    <lineage>
        <taxon>Bacteria</taxon>
        <taxon>Pseudomonadati</taxon>
        <taxon>Spirochaetota</taxon>
        <taxon>Spirochaetia</taxon>
        <taxon>Spirochaetales</taxon>
        <taxon>Sphaerochaetaceae</taxon>
        <taxon>Parasphaerochaeta</taxon>
    </lineage>
</organism>
<sequence length="453" mass="49312">MHKHTIRIPQEQLLFSRQYLISLILPLIAEQVLAITIGLADTMMVSQSGEAAVSGVSLVDSLSNLFIQLFGAFATGGAVISSQYLGQKNQIHASLAAKQLIYVSLFSAVALIAFGIPFRPIILRTIFGDIEGQVMRPAVHYFLFVLLSFPGLAIFNSCAALFRSMGNSKATMKVSLLMNVIHITGNAWLIFGMGLGVMGAGISTFVARSTAAIIMLVMIHKKRHPIHVDNIFAFEWRPILIKKILRIAVPSGIENSMFQIGKLSVQSLTASFGTVALAANAISSALAGFSNIPGNAIGLASITVIGQCVGAGEYRQVSYYSKRFIILVYASVFALCVPMLFLAHPLIQLFHVSEAASTLAEQVLMLNLLVSLVFWPPSFTVGNFLRATGDARFTMTISMLSMWVFRVGLSYLFASFGWGLQGVWIAMYVDWLVRGIAFSSRLINGGWKNKQVV</sequence>
<dbReference type="Pfam" id="PF01554">
    <property type="entry name" value="MatE"/>
    <property type="match status" value="2"/>
</dbReference>
<evidence type="ECO:0000256" key="7">
    <source>
        <dbReference type="ARBA" id="ARBA00023065"/>
    </source>
</evidence>
<feature type="transmembrane region" description="Helical" evidence="10">
    <location>
        <begin position="138"/>
        <end position="162"/>
    </location>
</feature>
<dbReference type="GO" id="GO:0006811">
    <property type="term" value="P:monoatomic ion transport"/>
    <property type="evidence" value="ECO:0007669"/>
    <property type="project" value="UniProtKB-KW"/>
</dbReference>
<gene>
    <name evidence="11" type="ordered locus">Spico_0996</name>
</gene>
<evidence type="ECO:0000256" key="10">
    <source>
        <dbReference type="SAM" id="Phobius"/>
    </source>
</evidence>
<keyword evidence="7" id="KW-0406">Ion transport</keyword>
<comment type="subcellular location">
    <subcellularLocation>
        <location evidence="1">Cell membrane</location>
        <topology evidence="1">Multi-pass membrane protein</topology>
    </subcellularLocation>
</comment>
<evidence type="ECO:0000256" key="3">
    <source>
        <dbReference type="ARBA" id="ARBA00022449"/>
    </source>
</evidence>
<evidence type="ECO:0000256" key="8">
    <source>
        <dbReference type="ARBA" id="ARBA00023136"/>
    </source>
</evidence>
<reference evidence="11 12" key="2">
    <citation type="journal article" date="2012" name="Stand. Genomic Sci.">
        <title>Complete genome sequence of the termite hindgut bacterium Spirochaeta coccoides type strain (SPN1(T)), reclassification in the genus Sphaerochaeta as Sphaerochaeta coccoides comb. nov. and emendations of the family Spirochaetaceae and the genus Sphaerochaeta.</title>
        <authorList>
            <person name="Abt B."/>
            <person name="Han C."/>
            <person name="Scheuner C."/>
            <person name="Lu M."/>
            <person name="Lapidus A."/>
            <person name="Nolan M."/>
            <person name="Lucas S."/>
            <person name="Hammon N."/>
            <person name="Deshpande S."/>
            <person name="Cheng J.F."/>
            <person name="Tapia R."/>
            <person name="Goodwin L.A."/>
            <person name="Pitluck S."/>
            <person name="Liolios K."/>
            <person name="Pagani I."/>
            <person name="Ivanova N."/>
            <person name="Mavromatis K."/>
            <person name="Mikhailova N."/>
            <person name="Huntemann M."/>
            <person name="Pati A."/>
            <person name="Chen A."/>
            <person name="Palaniappan K."/>
            <person name="Land M."/>
            <person name="Hauser L."/>
            <person name="Brambilla E.M."/>
            <person name="Rohde M."/>
            <person name="Spring S."/>
            <person name="Gronow S."/>
            <person name="Goker M."/>
            <person name="Woyke T."/>
            <person name="Bristow J."/>
            <person name="Eisen J.A."/>
            <person name="Markowitz V."/>
            <person name="Hugenholtz P."/>
            <person name="Kyrpides N.C."/>
            <person name="Klenk H.P."/>
            <person name="Detter J.C."/>
        </authorList>
    </citation>
    <scope>NUCLEOTIDE SEQUENCE [LARGE SCALE GENOMIC DNA]</scope>
    <source>
        <strain evidence="12">ATCC BAA-1237 / DSM 17374 / SPN1</strain>
    </source>
</reference>
<evidence type="ECO:0000256" key="4">
    <source>
        <dbReference type="ARBA" id="ARBA00022475"/>
    </source>
</evidence>
<dbReference type="PANTHER" id="PTHR43298:SF2">
    <property type="entry name" value="FMN_FAD EXPORTER YEEO-RELATED"/>
    <property type="match status" value="1"/>
</dbReference>
<evidence type="ECO:0000256" key="6">
    <source>
        <dbReference type="ARBA" id="ARBA00022989"/>
    </source>
</evidence>